<keyword evidence="6 14" id="KW-0808">Transferase</keyword>
<dbReference type="InterPro" id="IPR048590">
    <property type="entry name" value="CusS-like_sensor"/>
</dbReference>
<keyword evidence="11 14" id="KW-1133">Transmembrane helix</keyword>
<accession>A0A3E0H0S2</accession>
<dbReference type="InterPro" id="IPR004358">
    <property type="entry name" value="Sig_transdc_His_kin-like_C"/>
</dbReference>
<dbReference type="Pfam" id="PF21085">
    <property type="entry name" value="CusS"/>
    <property type="match status" value="1"/>
</dbReference>
<dbReference type="GO" id="GO:0005524">
    <property type="term" value="F:ATP binding"/>
    <property type="evidence" value="ECO:0007669"/>
    <property type="project" value="UniProtKB-KW"/>
</dbReference>
<dbReference type="EMBL" id="QUNR01000005">
    <property type="protein sequence ID" value="REH36126.1"/>
    <property type="molecule type" value="Genomic_DNA"/>
</dbReference>
<keyword evidence="13 14" id="KW-0472">Membrane</keyword>
<dbReference type="PANTHER" id="PTHR45436:SF15">
    <property type="entry name" value="SENSOR HISTIDINE KINASE CUSS"/>
    <property type="match status" value="1"/>
</dbReference>
<evidence type="ECO:0000313" key="18">
    <source>
        <dbReference type="Proteomes" id="UP000256774"/>
    </source>
</evidence>
<keyword evidence="10 14" id="KW-0067">ATP-binding</keyword>
<dbReference type="AlphaFoldDB" id="A0A3E0H0S2"/>
<dbReference type="Gene3D" id="6.10.340.10">
    <property type="match status" value="1"/>
</dbReference>
<dbReference type="CDD" id="cd00075">
    <property type="entry name" value="HATPase"/>
    <property type="match status" value="1"/>
</dbReference>
<dbReference type="CDD" id="cd00082">
    <property type="entry name" value="HisKA"/>
    <property type="match status" value="1"/>
</dbReference>
<dbReference type="PRINTS" id="PR00344">
    <property type="entry name" value="BCTRLSENSOR"/>
</dbReference>
<evidence type="ECO:0000256" key="1">
    <source>
        <dbReference type="ARBA" id="ARBA00000085"/>
    </source>
</evidence>
<dbReference type="InterPro" id="IPR036890">
    <property type="entry name" value="HATPase_C_sf"/>
</dbReference>
<keyword evidence="3 14" id="KW-1003">Cell membrane</keyword>
<evidence type="ECO:0000259" key="15">
    <source>
        <dbReference type="PROSITE" id="PS50109"/>
    </source>
</evidence>
<evidence type="ECO:0000259" key="16">
    <source>
        <dbReference type="PROSITE" id="PS50885"/>
    </source>
</evidence>
<evidence type="ECO:0000256" key="10">
    <source>
        <dbReference type="ARBA" id="ARBA00022840"/>
    </source>
</evidence>
<dbReference type="RefSeq" id="WP_116209002.1">
    <property type="nucleotide sequence ID" value="NZ_QUNR01000005.1"/>
</dbReference>
<keyword evidence="9 14" id="KW-0418">Kinase</keyword>
<keyword evidence="5" id="KW-0597">Phosphoprotein</keyword>
<evidence type="ECO:0000256" key="9">
    <source>
        <dbReference type="ARBA" id="ARBA00022777"/>
    </source>
</evidence>
<dbReference type="InterPro" id="IPR005467">
    <property type="entry name" value="His_kinase_dom"/>
</dbReference>
<dbReference type="GO" id="GO:0000155">
    <property type="term" value="F:phosphorelay sensor kinase activity"/>
    <property type="evidence" value="ECO:0007669"/>
    <property type="project" value="InterPro"/>
</dbReference>
<evidence type="ECO:0000313" key="17">
    <source>
        <dbReference type="EMBL" id="REH36126.1"/>
    </source>
</evidence>
<feature type="domain" description="HAMP" evidence="16">
    <location>
        <begin position="183"/>
        <end position="236"/>
    </location>
</feature>
<dbReference type="SMART" id="SM00387">
    <property type="entry name" value="HATPase_c"/>
    <property type="match status" value="1"/>
</dbReference>
<evidence type="ECO:0000256" key="3">
    <source>
        <dbReference type="ARBA" id="ARBA00022475"/>
    </source>
</evidence>
<dbReference type="InterPro" id="IPR003660">
    <property type="entry name" value="HAMP_dom"/>
</dbReference>
<feature type="transmembrane region" description="Helical" evidence="14">
    <location>
        <begin position="163"/>
        <end position="182"/>
    </location>
</feature>
<sequence>MKRLPNSISLRISFIFTTFTALILLIMGIVIHQLVTHHFETQDRSLLEGKVALIRNILQQMPDNESMVLLQLKDALVGHHGLVVQIERPIGTPLLTTIATQIPDQATHQSVDLPLAEWQLNHKNYRGVIATHPQTTMFMSDRIVVGVETTGHIQFLNEFRQQLLLIGGIGTISLMLLGWLAAWRGLRPAKSMAKVAEGISAQNLTGRLDVNNAPSELKPLAIAFNDMLDRLGVAVIRLSDFSSDLAHELRTPINNLMTQTQVSLSKPRELRVYQDILSSNLEEFERLARIISDMLFLAKADHGLSLLNLQKVDLRQEVLALFEFYDALAAEKGMLLNVSGSAFVPGNKLMLCRALSNLISNSIKYGNAHSSILIQLSEQENIAAISVENEAATLSAEQISRLFDRFYRTDASRQRTEEGSGLGLAITKSIVNAHGGTIQAASANNIVRFDLTFTQSR</sequence>
<dbReference type="InterPro" id="IPR003594">
    <property type="entry name" value="HATPase_dom"/>
</dbReference>
<keyword evidence="8 14" id="KW-0547">Nucleotide-binding</keyword>
<dbReference type="InterPro" id="IPR050428">
    <property type="entry name" value="TCS_sensor_his_kinase"/>
</dbReference>
<evidence type="ECO:0000256" key="6">
    <source>
        <dbReference type="ARBA" id="ARBA00022679"/>
    </source>
</evidence>
<evidence type="ECO:0000256" key="11">
    <source>
        <dbReference type="ARBA" id="ARBA00022989"/>
    </source>
</evidence>
<dbReference type="Pfam" id="PF00512">
    <property type="entry name" value="HisKA"/>
    <property type="match status" value="1"/>
</dbReference>
<evidence type="ECO:0000256" key="8">
    <source>
        <dbReference type="ARBA" id="ARBA00022741"/>
    </source>
</evidence>
<dbReference type="Pfam" id="PF00672">
    <property type="entry name" value="HAMP"/>
    <property type="match status" value="1"/>
</dbReference>
<comment type="function">
    <text evidence="14">Member of a two-component regulatory system.</text>
</comment>
<dbReference type="NCBIfam" id="TIGR01386">
    <property type="entry name" value="cztS_silS_copS"/>
    <property type="match status" value="1"/>
</dbReference>
<dbReference type="CDD" id="cd06225">
    <property type="entry name" value="HAMP"/>
    <property type="match status" value="1"/>
</dbReference>
<dbReference type="Gene3D" id="3.30.565.10">
    <property type="entry name" value="Histidine kinase-like ATPase, C-terminal domain"/>
    <property type="match status" value="1"/>
</dbReference>
<comment type="subcellular location">
    <subcellularLocation>
        <location evidence="2">Cell inner membrane</location>
        <topology evidence="2">Multi-pass membrane protein</topology>
    </subcellularLocation>
</comment>
<evidence type="ECO:0000256" key="7">
    <source>
        <dbReference type="ARBA" id="ARBA00022692"/>
    </source>
</evidence>
<dbReference type="InterPro" id="IPR036097">
    <property type="entry name" value="HisK_dim/P_sf"/>
</dbReference>
<evidence type="ECO:0000256" key="13">
    <source>
        <dbReference type="ARBA" id="ARBA00023136"/>
    </source>
</evidence>
<reference evidence="17 18" key="1">
    <citation type="submission" date="2018-08" db="EMBL/GenBank/DDBJ databases">
        <title>Genomic Encyclopedia of Type Strains, Phase IV (KMG-IV): sequencing the most valuable type-strain genomes for metagenomic binning, comparative biology and taxonomic classification.</title>
        <authorList>
            <person name="Goeker M."/>
        </authorList>
    </citation>
    <scope>NUCLEOTIDE SEQUENCE [LARGE SCALE GENOMIC DNA]</scope>
    <source>
        <strain evidence="17 18">DSM 26022</strain>
    </source>
</reference>
<dbReference type="SMART" id="SM00388">
    <property type="entry name" value="HisKA"/>
    <property type="match status" value="1"/>
</dbReference>
<dbReference type="InterPro" id="IPR006290">
    <property type="entry name" value="CztS_silS_copS"/>
</dbReference>
<dbReference type="GO" id="GO:0005886">
    <property type="term" value="C:plasma membrane"/>
    <property type="evidence" value="ECO:0007669"/>
    <property type="project" value="UniProtKB-SubCell"/>
</dbReference>
<dbReference type="PROSITE" id="PS50109">
    <property type="entry name" value="HIS_KIN"/>
    <property type="match status" value="1"/>
</dbReference>
<gene>
    <name evidence="17" type="ORF">DFR26_2172</name>
</gene>
<evidence type="ECO:0000256" key="5">
    <source>
        <dbReference type="ARBA" id="ARBA00022553"/>
    </source>
</evidence>
<comment type="catalytic activity">
    <reaction evidence="1 14">
        <text>ATP + protein L-histidine = ADP + protein N-phospho-L-histidine.</text>
        <dbReference type="EC" id="2.7.13.3"/>
    </reaction>
</comment>
<dbReference type="OrthoDB" id="5561773at2"/>
<dbReference type="Gene3D" id="1.10.287.130">
    <property type="match status" value="1"/>
</dbReference>
<dbReference type="SUPFAM" id="SSF47384">
    <property type="entry name" value="Homodimeric domain of signal transducing histidine kinase"/>
    <property type="match status" value="1"/>
</dbReference>
<evidence type="ECO:0000256" key="14">
    <source>
        <dbReference type="RuleBase" id="RU364088"/>
    </source>
</evidence>
<feature type="domain" description="Histidine kinase" evidence="15">
    <location>
        <begin position="244"/>
        <end position="457"/>
    </location>
</feature>
<keyword evidence="18" id="KW-1185">Reference proteome</keyword>
<protein>
    <recommendedName>
        <fullName evidence="14">Sensor protein</fullName>
        <ecNumber evidence="14">2.7.13.3</ecNumber>
    </recommendedName>
</protein>
<dbReference type="InterPro" id="IPR003661">
    <property type="entry name" value="HisK_dim/P_dom"/>
</dbReference>
<dbReference type="Pfam" id="PF02518">
    <property type="entry name" value="HATPase_c"/>
    <property type="match status" value="1"/>
</dbReference>
<name>A0A3E0H0S2_9GAMM</name>
<dbReference type="SUPFAM" id="SSF55874">
    <property type="entry name" value="ATPase domain of HSP90 chaperone/DNA topoisomerase II/histidine kinase"/>
    <property type="match status" value="1"/>
</dbReference>
<dbReference type="Proteomes" id="UP000256774">
    <property type="component" value="Unassembled WGS sequence"/>
</dbReference>
<organism evidence="17 18">
    <name type="scientific">Paraperlucidibaca baekdonensis</name>
    <dbReference type="NCBI Taxonomy" id="748120"/>
    <lineage>
        <taxon>Bacteria</taxon>
        <taxon>Pseudomonadati</taxon>
        <taxon>Pseudomonadota</taxon>
        <taxon>Gammaproteobacteria</taxon>
        <taxon>Moraxellales</taxon>
        <taxon>Moraxellaceae</taxon>
        <taxon>Paraperlucidibaca</taxon>
    </lineage>
</organism>
<dbReference type="SMART" id="SM00304">
    <property type="entry name" value="HAMP"/>
    <property type="match status" value="1"/>
</dbReference>
<feature type="transmembrane region" description="Helical" evidence="14">
    <location>
        <begin position="12"/>
        <end position="35"/>
    </location>
</feature>
<dbReference type="EC" id="2.7.13.3" evidence="14"/>
<evidence type="ECO:0000256" key="12">
    <source>
        <dbReference type="ARBA" id="ARBA00023012"/>
    </source>
</evidence>
<keyword evidence="4 14" id="KW-0997">Cell inner membrane</keyword>
<dbReference type="PANTHER" id="PTHR45436">
    <property type="entry name" value="SENSOR HISTIDINE KINASE YKOH"/>
    <property type="match status" value="1"/>
</dbReference>
<keyword evidence="12 14" id="KW-0902">Two-component regulatory system</keyword>
<proteinExistence type="predicted"/>
<evidence type="ECO:0000256" key="4">
    <source>
        <dbReference type="ARBA" id="ARBA00022519"/>
    </source>
</evidence>
<evidence type="ECO:0000256" key="2">
    <source>
        <dbReference type="ARBA" id="ARBA00004429"/>
    </source>
</evidence>
<keyword evidence="7 14" id="KW-0812">Transmembrane</keyword>
<dbReference type="PROSITE" id="PS50885">
    <property type="entry name" value="HAMP"/>
    <property type="match status" value="1"/>
</dbReference>
<comment type="caution">
    <text evidence="17">The sequence shown here is derived from an EMBL/GenBank/DDBJ whole genome shotgun (WGS) entry which is preliminary data.</text>
</comment>